<dbReference type="NCBIfam" id="NF033563">
    <property type="entry name" value="transpos_IS30"/>
    <property type="match status" value="1"/>
</dbReference>
<keyword evidence="2" id="KW-1185">Reference proteome</keyword>
<dbReference type="RefSeq" id="WP_053391561.1">
    <property type="nucleotide sequence ID" value="NZ_CP010899.1"/>
</dbReference>
<dbReference type="OrthoDB" id="396854at2"/>
<gene>
    <name evidence="1" type="ORF">SKUN_001713</name>
</gene>
<organism evidence="1 2">
    <name type="scientific">Spiroplasma kunkelii CR2-3x</name>
    <dbReference type="NCBI Taxonomy" id="273035"/>
    <lineage>
        <taxon>Bacteria</taxon>
        <taxon>Bacillati</taxon>
        <taxon>Mycoplasmatota</taxon>
        <taxon>Mollicutes</taxon>
        <taxon>Entomoplasmatales</taxon>
        <taxon>Spiroplasmataceae</taxon>
        <taxon>Spiroplasma</taxon>
    </lineage>
</organism>
<dbReference type="PANTHER" id="PTHR10948">
    <property type="entry name" value="TRANSPOSASE"/>
    <property type="match status" value="1"/>
</dbReference>
<dbReference type="GO" id="GO:0004803">
    <property type="term" value="F:transposase activity"/>
    <property type="evidence" value="ECO:0007669"/>
    <property type="project" value="TreeGrafter"/>
</dbReference>
<evidence type="ECO:0000313" key="2">
    <source>
        <dbReference type="Proteomes" id="UP000062963"/>
    </source>
</evidence>
<reference evidence="1 2" key="1">
    <citation type="journal article" date="2015" name="Genome Announc.">
        <title>Complete Genome Sequence of Spiroplasma kunkelii Strain CR2-3x, Causal Agent of Corn Stunt Disease in Zea mays L.</title>
        <authorList>
            <person name="Davis R.E."/>
            <person name="Shao J."/>
            <person name="Dally E.L."/>
            <person name="Zhao Y."/>
            <person name="Gasparich G.E."/>
            <person name="Gaynor B.J."/>
            <person name="Athey J.C."/>
            <person name="Harrison N.A."/>
            <person name="Donofrio N."/>
        </authorList>
    </citation>
    <scope>NUCLEOTIDE SEQUENCE [LARGE SCALE GENOMIC DNA]</scope>
    <source>
        <strain evidence="1 2">CR2-3x</strain>
    </source>
</reference>
<dbReference type="Proteomes" id="UP000062963">
    <property type="component" value="Chromosome"/>
</dbReference>
<dbReference type="InterPro" id="IPR051917">
    <property type="entry name" value="Transposase-Integrase"/>
</dbReference>
<dbReference type="GO" id="GO:0032196">
    <property type="term" value="P:transposition"/>
    <property type="evidence" value="ECO:0007669"/>
    <property type="project" value="TreeGrafter"/>
</dbReference>
<dbReference type="GO" id="GO:0005829">
    <property type="term" value="C:cytosol"/>
    <property type="evidence" value="ECO:0007669"/>
    <property type="project" value="TreeGrafter"/>
</dbReference>
<dbReference type="AlphaFoldDB" id="A0A0K2JIZ9"/>
<evidence type="ECO:0000313" key="1">
    <source>
        <dbReference type="EMBL" id="ALA98569.1"/>
    </source>
</evidence>
<dbReference type="EMBL" id="CP010899">
    <property type="protein sequence ID" value="ALA98569.1"/>
    <property type="molecule type" value="Genomic_DNA"/>
</dbReference>
<proteinExistence type="predicted"/>
<protein>
    <submittedName>
        <fullName evidence="1">Transposase of IS30 family protein</fullName>
    </submittedName>
</protein>
<dbReference type="STRING" id="273035.SKUN_001713"/>
<dbReference type="PANTHER" id="PTHR10948:SF23">
    <property type="entry name" value="TRANSPOSASE INSI FOR INSERTION SEQUENCE ELEMENT IS30A-RELATED"/>
    <property type="match status" value="1"/>
</dbReference>
<sequence length="245" mass="29667">MKKKKYKHFNLEKRYKLKEYLECETFKKKNGTPNYSKIGEVMNKSRNTIRLEAKRLKEEYEPEKAHKDYKRKRKKSIKYTTITKKVVNYIRKILSKKSYSPRLIIYEYEKKYSEKFPFSHMTLYKYIDYKVFDDENIEIKKKLPFKGKKYKTKKRKDDRGQLTNIRFIEEAKHEKGTFGWFQMDCIIGKEHQSACLTFTEEKSLYTICFKLNQHNSEEVNNALKCIFKNKLYKVSIKGIITDQGK</sequence>
<dbReference type="PATRIC" id="fig|273035.7.peg.2109"/>
<dbReference type="InterPro" id="IPR053392">
    <property type="entry name" value="Transposase_IS30-like"/>
</dbReference>
<name>A0A0K2JIZ9_SPIKU</name>
<dbReference type="KEGG" id="skn:SKUN_001713"/>
<accession>A0A0K2JIZ9</accession>